<keyword evidence="3 6" id="KW-0812">Transmembrane</keyword>
<keyword evidence="5 6" id="KW-0472">Membrane</keyword>
<evidence type="ECO:0000313" key="9">
    <source>
        <dbReference type="Proteomes" id="UP001168821"/>
    </source>
</evidence>
<feature type="transmembrane region" description="Helical" evidence="6">
    <location>
        <begin position="149"/>
        <end position="173"/>
    </location>
</feature>
<evidence type="ECO:0000256" key="4">
    <source>
        <dbReference type="ARBA" id="ARBA00022989"/>
    </source>
</evidence>
<proteinExistence type="inferred from homology"/>
<comment type="similarity">
    <text evidence="2 6">Belongs to the CTL (choline transporter-like) family.</text>
</comment>
<feature type="transmembrane region" description="Helical" evidence="6">
    <location>
        <begin position="434"/>
        <end position="455"/>
    </location>
</feature>
<feature type="transmembrane region" description="Helical" evidence="6">
    <location>
        <begin position="467"/>
        <end position="487"/>
    </location>
</feature>
<comment type="function">
    <text evidence="6">Choline transporter.</text>
</comment>
<dbReference type="PANTHER" id="PTHR12385">
    <property type="entry name" value="CHOLINE TRANSPORTER-LIKE (SLC FAMILY 44)"/>
    <property type="match status" value="1"/>
</dbReference>
<accession>A0AA38INC1</accession>
<keyword evidence="4 6" id="KW-1133">Transmembrane helix</keyword>
<evidence type="ECO:0000313" key="8">
    <source>
        <dbReference type="EMBL" id="KAJ3660150.1"/>
    </source>
</evidence>
<name>A0AA38INC1_9CUCU</name>
<dbReference type="GO" id="GO:0005886">
    <property type="term" value="C:plasma membrane"/>
    <property type="evidence" value="ECO:0007669"/>
    <property type="project" value="UniProtKB-SubCell"/>
</dbReference>
<feature type="compositionally biased region" description="Basic and acidic residues" evidence="7">
    <location>
        <begin position="521"/>
        <end position="536"/>
    </location>
</feature>
<dbReference type="AlphaFoldDB" id="A0AA38INC1"/>
<feature type="transmembrane region" description="Helical" evidence="6">
    <location>
        <begin position="368"/>
        <end position="390"/>
    </location>
</feature>
<sequence length="536" mass="60634">MPIPHSGDHEQGHIVSEAPQNRTCTDTSYFIAIVTCCLLVIPFCVALSMGSDINRFIYGYDRFGNTCGVKNKPIYGINCSGKDLTNRPIARLKYYPVNRCMLHSTKKLLPDVCVDRCIPPNKLIFHRCYPAGHVHLDDNSKLFKNMTEIFHAISESIITIVAMALAGLVLSLLMFVCLRWHHTTVIFWAMVIFQLIASATATSLLWLRYGTSETKQTLYLLAALGAMVYFFFIVLFVVVVHDAFPLITRLYDEAIAAIFRMPTIMVHLLTTLVAVVMSTSFMIFLLVLIFSNQCLQESDDPLTLEYTTTSSTFIFACYVIFVMLWVYAFAEGWQCMITAGSVGQYYLARDKSILQHPVRKSYHLLTRYHLGTVACGSLFVTALSFMRYLANYFVRKVFALTALHGQTFQKSSVQLTKLMILNWFHAVAITGFHYILKCGFSCLILLLTVGLGTWMHLENIYTYYTRVAILCGALIANVVACFVMQVLSVSVDTVFLCFCEEQAKDRSGDVHGTYLAPTPKNYKEPEELKEDRQDTN</sequence>
<dbReference type="Pfam" id="PF04515">
    <property type="entry name" value="Choline_transpo"/>
    <property type="match status" value="1"/>
</dbReference>
<comment type="caution">
    <text evidence="8">The sequence shown here is derived from an EMBL/GenBank/DDBJ whole genome shotgun (WGS) entry which is preliminary data.</text>
</comment>
<dbReference type="PANTHER" id="PTHR12385:SF96">
    <property type="entry name" value="CHOLINE TRANSPORTER-LIKE PROTEIN"/>
    <property type="match status" value="1"/>
</dbReference>
<evidence type="ECO:0000256" key="5">
    <source>
        <dbReference type="ARBA" id="ARBA00023136"/>
    </source>
</evidence>
<keyword evidence="9" id="KW-1185">Reference proteome</keyword>
<reference evidence="8" key="1">
    <citation type="journal article" date="2023" name="G3 (Bethesda)">
        <title>Whole genome assemblies of Zophobas morio and Tenebrio molitor.</title>
        <authorList>
            <person name="Kaur S."/>
            <person name="Stinson S.A."/>
            <person name="diCenzo G.C."/>
        </authorList>
    </citation>
    <scope>NUCLEOTIDE SEQUENCE</scope>
    <source>
        <strain evidence="8">QUZm001</strain>
    </source>
</reference>
<dbReference type="GO" id="GO:0022857">
    <property type="term" value="F:transmembrane transporter activity"/>
    <property type="evidence" value="ECO:0007669"/>
    <property type="project" value="UniProtKB-UniRule"/>
</dbReference>
<evidence type="ECO:0000256" key="2">
    <source>
        <dbReference type="ARBA" id="ARBA00007168"/>
    </source>
</evidence>
<feature type="transmembrane region" description="Helical" evidence="6">
    <location>
        <begin position="264"/>
        <end position="290"/>
    </location>
</feature>
<dbReference type="InterPro" id="IPR007603">
    <property type="entry name" value="Choline_transptr-like"/>
</dbReference>
<feature type="transmembrane region" description="Helical" evidence="6">
    <location>
        <begin position="185"/>
        <end position="207"/>
    </location>
</feature>
<evidence type="ECO:0000256" key="3">
    <source>
        <dbReference type="ARBA" id="ARBA00022692"/>
    </source>
</evidence>
<evidence type="ECO:0000256" key="6">
    <source>
        <dbReference type="RuleBase" id="RU368066"/>
    </source>
</evidence>
<gene>
    <name evidence="8" type="ORF">Zmor_004619</name>
</gene>
<protein>
    <recommendedName>
        <fullName evidence="6">Choline transporter-like protein</fullName>
    </recommendedName>
</protein>
<dbReference type="Proteomes" id="UP001168821">
    <property type="component" value="Unassembled WGS sequence"/>
</dbReference>
<evidence type="ECO:0000256" key="7">
    <source>
        <dbReference type="SAM" id="MobiDB-lite"/>
    </source>
</evidence>
<dbReference type="EMBL" id="JALNTZ010000002">
    <property type="protein sequence ID" value="KAJ3660150.1"/>
    <property type="molecule type" value="Genomic_DNA"/>
</dbReference>
<evidence type="ECO:0000256" key="1">
    <source>
        <dbReference type="ARBA" id="ARBA00004141"/>
    </source>
</evidence>
<comment type="subcellular location">
    <subcellularLocation>
        <location evidence="6">Cell membrane</location>
        <topology evidence="6">Multi-pass membrane protein</topology>
    </subcellularLocation>
    <subcellularLocation>
        <location evidence="1">Membrane</location>
        <topology evidence="1">Multi-pass membrane protein</topology>
    </subcellularLocation>
</comment>
<organism evidence="8 9">
    <name type="scientific">Zophobas morio</name>
    <dbReference type="NCBI Taxonomy" id="2755281"/>
    <lineage>
        <taxon>Eukaryota</taxon>
        <taxon>Metazoa</taxon>
        <taxon>Ecdysozoa</taxon>
        <taxon>Arthropoda</taxon>
        <taxon>Hexapoda</taxon>
        <taxon>Insecta</taxon>
        <taxon>Pterygota</taxon>
        <taxon>Neoptera</taxon>
        <taxon>Endopterygota</taxon>
        <taxon>Coleoptera</taxon>
        <taxon>Polyphaga</taxon>
        <taxon>Cucujiformia</taxon>
        <taxon>Tenebrionidae</taxon>
        <taxon>Zophobas</taxon>
    </lineage>
</organism>
<feature type="transmembrane region" description="Helical" evidence="6">
    <location>
        <begin position="29"/>
        <end position="49"/>
    </location>
</feature>
<feature type="region of interest" description="Disordered" evidence="7">
    <location>
        <begin position="509"/>
        <end position="536"/>
    </location>
</feature>
<feature type="transmembrane region" description="Helical" evidence="6">
    <location>
        <begin position="302"/>
        <end position="321"/>
    </location>
</feature>
<feature type="transmembrane region" description="Helical" evidence="6">
    <location>
        <begin position="219"/>
        <end position="244"/>
    </location>
</feature>